<proteinExistence type="predicted"/>
<comment type="caution">
    <text evidence="2">The sequence shown here is derived from an EMBL/GenBank/DDBJ whole genome shotgun (WGS) entry which is preliminary data.</text>
</comment>
<gene>
    <name evidence="2" type="ORF">RXV94_10450</name>
</gene>
<evidence type="ECO:0000256" key="1">
    <source>
        <dbReference type="SAM" id="SignalP"/>
    </source>
</evidence>
<keyword evidence="1" id="KW-0732">Signal</keyword>
<accession>A0ABU3U860</accession>
<reference evidence="2 3" key="1">
    <citation type="submission" date="2023-10" db="EMBL/GenBank/DDBJ databases">
        <title>Marimonas sp. nov. isolated from tidal mud flat.</title>
        <authorList>
            <person name="Jaincy N.J."/>
            <person name="Srinivasan S."/>
            <person name="Lee S.-S."/>
        </authorList>
    </citation>
    <scope>NUCLEOTIDE SEQUENCE [LARGE SCALE GENOMIC DNA]</scope>
    <source>
        <strain evidence="2 3">MJ-SS3</strain>
    </source>
</reference>
<name>A0ABU3U860_9FLAO</name>
<evidence type="ECO:0000313" key="2">
    <source>
        <dbReference type="EMBL" id="MDU8886580.1"/>
    </source>
</evidence>
<dbReference type="PROSITE" id="PS51257">
    <property type="entry name" value="PROKAR_LIPOPROTEIN"/>
    <property type="match status" value="1"/>
</dbReference>
<protein>
    <recommendedName>
        <fullName evidence="4">Allene oxide cyclase</fullName>
    </recommendedName>
</protein>
<feature type="signal peptide" evidence="1">
    <location>
        <begin position="1"/>
        <end position="21"/>
    </location>
</feature>
<feature type="chain" id="PRO_5046157998" description="Allene oxide cyclase" evidence="1">
    <location>
        <begin position="22"/>
        <end position="172"/>
    </location>
</feature>
<keyword evidence="3" id="KW-1185">Reference proteome</keyword>
<dbReference type="Proteomes" id="UP001268651">
    <property type="component" value="Unassembled WGS sequence"/>
</dbReference>
<evidence type="ECO:0008006" key="4">
    <source>
        <dbReference type="Google" id="ProtNLM"/>
    </source>
</evidence>
<dbReference type="EMBL" id="JAWHTF010000005">
    <property type="protein sequence ID" value="MDU8886580.1"/>
    <property type="molecule type" value="Genomic_DNA"/>
</dbReference>
<evidence type="ECO:0000313" key="3">
    <source>
        <dbReference type="Proteomes" id="UP001268651"/>
    </source>
</evidence>
<organism evidence="2 3">
    <name type="scientific">Gilvirhabdus luticola</name>
    <dbReference type="NCBI Taxonomy" id="3079858"/>
    <lineage>
        <taxon>Bacteria</taxon>
        <taxon>Pseudomonadati</taxon>
        <taxon>Bacteroidota</taxon>
        <taxon>Flavobacteriia</taxon>
        <taxon>Flavobacteriales</taxon>
        <taxon>Flavobacteriaceae</taxon>
        <taxon>Gilvirhabdus</taxon>
    </lineage>
</organism>
<dbReference type="RefSeq" id="WP_316662662.1">
    <property type="nucleotide sequence ID" value="NZ_JAWHTF010000005.1"/>
</dbReference>
<sequence length="172" mass="18374">MKTIFKTAMLIAIMVSFSCSNESLNDSLDSANKSANAERVTKKITNSLASDPDPNATNECGEALYYGIMSHMGKVTGYTYDSTCYFTEYGTLISTGSEVTIAANGDEMWSIGTIEITFPTDGSNIATIEGGSIITGGTGRFAGATGWFVFENMTVDLLTGHESHTAYGEITY</sequence>